<organism evidence="5 6">
    <name type="scientific">Capsella rubella</name>
    <dbReference type="NCBI Taxonomy" id="81985"/>
    <lineage>
        <taxon>Eukaryota</taxon>
        <taxon>Viridiplantae</taxon>
        <taxon>Streptophyta</taxon>
        <taxon>Embryophyta</taxon>
        <taxon>Tracheophyta</taxon>
        <taxon>Spermatophyta</taxon>
        <taxon>Magnoliopsida</taxon>
        <taxon>eudicotyledons</taxon>
        <taxon>Gunneridae</taxon>
        <taxon>Pentapetalae</taxon>
        <taxon>rosids</taxon>
        <taxon>malvids</taxon>
        <taxon>Brassicales</taxon>
        <taxon>Brassicaceae</taxon>
        <taxon>Camelineae</taxon>
        <taxon>Capsella</taxon>
    </lineage>
</organism>
<feature type="region of interest" description="Disordered" evidence="3">
    <location>
        <begin position="14"/>
        <end position="41"/>
    </location>
</feature>
<sequence length="280" mass="32007">MVKPVIVTSSLIPNPSMQETCSMNEHREPSTHSLTQSSDQRRPFCPAHREYNDPCNFIFDEQRDLLNQDLEMFWAHQNSSGLHKKPDLPLATVKRVMKSDPNVKMVSWKGPVLLAKASEMFIQEVTLRAWRQTQSRSRTTIRSCDIHAALRSSVIYNELVNLLSVEQCFANHPGVQPQGTTHQQMLPPENVNESNMKVPIDIDQIQQQSLFNLKADHFIEIGEFELDPMIQHDLVAMMKQNLLLEPSGFDELEPLTRPSGYDEAKPRTEPILSTFVAMMI</sequence>
<keyword evidence="6" id="KW-1185">Reference proteome</keyword>
<dbReference type="InterPro" id="IPR009072">
    <property type="entry name" value="Histone-fold"/>
</dbReference>
<evidence type="ECO:0000256" key="1">
    <source>
        <dbReference type="ARBA" id="ARBA00004123"/>
    </source>
</evidence>
<dbReference type="InterPro" id="IPR050568">
    <property type="entry name" value="Transcr_DNA_Rep_Reg"/>
</dbReference>
<dbReference type="PANTHER" id="PTHR10252">
    <property type="entry name" value="HISTONE-LIKE TRANSCRIPTION FACTOR CCAAT-RELATED"/>
    <property type="match status" value="1"/>
</dbReference>
<gene>
    <name evidence="5" type="ORF">CARUB_v10018749mg</name>
</gene>
<dbReference type="Pfam" id="PF00808">
    <property type="entry name" value="CBFD_NFYB_HMF"/>
    <property type="match status" value="1"/>
</dbReference>
<accession>R0FRW4</accession>
<feature type="domain" description="Transcription factor CBF/NF-Y/archaeal histone" evidence="4">
    <location>
        <begin position="88"/>
        <end position="150"/>
    </location>
</feature>
<name>R0FRW4_9BRAS</name>
<evidence type="ECO:0000313" key="5">
    <source>
        <dbReference type="EMBL" id="EOA25417.1"/>
    </source>
</evidence>
<dbReference type="SUPFAM" id="SSF47113">
    <property type="entry name" value="Histone-fold"/>
    <property type="match status" value="1"/>
</dbReference>
<protein>
    <recommendedName>
        <fullName evidence="4">Transcription factor CBF/NF-Y/archaeal histone domain-containing protein</fullName>
    </recommendedName>
</protein>
<keyword evidence="2" id="KW-0539">Nucleus</keyword>
<dbReference type="Gene3D" id="1.10.20.10">
    <property type="entry name" value="Histone, subunit A"/>
    <property type="match status" value="1"/>
</dbReference>
<dbReference type="GO" id="GO:0005634">
    <property type="term" value="C:nucleus"/>
    <property type="evidence" value="ECO:0007669"/>
    <property type="project" value="UniProtKB-SubCell"/>
</dbReference>
<feature type="compositionally biased region" description="Polar residues" evidence="3">
    <location>
        <begin position="14"/>
        <end position="23"/>
    </location>
</feature>
<proteinExistence type="predicted"/>
<dbReference type="CDD" id="cd22908">
    <property type="entry name" value="HFD_NFYC-like"/>
    <property type="match status" value="1"/>
</dbReference>
<dbReference type="GO" id="GO:0046982">
    <property type="term" value="F:protein heterodimerization activity"/>
    <property type="evidence" value="ECO:0007669"/>
    <property type="project" value="InterPro"/>
</dbReference>
<evidence type="ECO:0000313" key="6">
    <source>
        <dbReference type="Proteomes" id="UP000029121"/>
    </source>
</evidence>
<dbReference type="Proteomes" id="UP000029121">
    <property type="component" value="Unassembled WGS sequence"/>
</dbReference>
<evidence type="ECO:0000256" key="3">
    <source>
        <dbReference type="SAM" id="MobiDB-lite"/>
    </source>
</evidence>
<dbReference type="STRING" id="81985.R0FRW4"/>
<comment type="subcellular location">
    <subcellularLocation>
        <location evidence="1">Nucleus</location>
    </subcellularLocation>
</comment>
<evidence type="ECO:0000256" key="2">
    <source>
        <dbReference type="ARBA" id="ARBA00023242"/>
    </source>
</evidence>
<evidence type="ECO:0000259" key="4">
    <source>
        <dbReference type="Pfam" id="PF00808"/>
    </source>
</evidence>
<reference evidence="6" key="1">
    <citation type="journal article" date="2013" name="Nat. Genet.">
        <title>The Capsella rubella genome and the genomic consequences of rapid mating system evolution.</title>
        <authorList>
            <person name="Slotte T."/>
            <person name="Hazzouri K.M."/>
            <person name="Agren J.A."/>
            <person name="Koenig D."/>
            <person name="Maumus F."/>
            <person name="Guo Y.L."/>
            <person name="Steige K."/>
            <person name="Platts A.E."/>
            <person name="Escobar J.S."/>
            <person name="Newman L.K."/>
            <person name="Wang W."/>
            <person name="Mandakova T."/>
            <person name="Vello E."/>
            <person name="Smith L.M."/>
            <person name="Henz S.R."/>
            <person name="Steffen J."/>
            <person name="Takuno S."/>
            <person name="Brandvain Y."/>
            <person name="Coop G."/>
            <person name="Andolfatto P."/>
            <person name="Hu T.T."/>
            <person name="Blanchette M."/>
            <person name="Clark R.M."/>
            <person name="Quesneville H."/>
            <person name="Nordborg M."/>
            <person name="Gaut B.S."/>
            <person name="Lysak M.A."/>
            <person name="Jenkins J."/>
            <person name="Grimwood J."/>
            <person name="Chapman J."/>
            <person name="Prochnik S."/>
            <person name="Shu S."/>
            <person name="Rokhsar D."/>
            <person name="Schmutz J."/>
            <person name="Weigel D."/>
            <person name="Wright S.I."/>
        </authorList>
    </citation>
    <scope>NUCLEOTIDE SEQUENCE [LARGE SCALE GENOMIC DNA]</scope>
    <source>
        <strain evidence="6">cv. Monte Gargano</strain>
    </source>
</reference>
<dbReference type="EMBL" id="KB870809">
    <property type="protein sequence ID" value="EOA25417.1"/>
    <property type="molecule type" value="Genomic_DNA"/>
</dbReference>
<dbReference type="InterPro" id="IPR003958">
    <property type="entry name" value="CBFA_NFYB_domain"/>
</dbReference>
<dbReference type="AlphaFoldDB" id="R0FRW4"/>
<dbReference type="eggNOG" id="KOG1657">
    <property type="taxonomic scope" value="Eukaryota"/>
</dbReference>